<dbReference type="SUPFAM" id="SSF51735">
    <property type="entry name" value="NAD(P)-binding Rossmann-fold domains"/>
    <property type="match status" value="1"/>
</dbReference>
<dbReference type="PRINTS" id="PR00081">
    <property type="entry name" value="GDHRDH"/>
</dbReference>
<dbReference type="CDD" id="cd05327">
    <property type="entry name" value="retinol-DH_like_SDR_c_like"/>
    <property type="match status" value="1"/>
</dbReference>
<keyword evidence="4" id="KW-1185">Reference proteome</keyword>
<dbReference type="Proteomes" id="UP000618460">
    <property type="component" value="Unassembled WGS sequence"/>
</dbReference>
<proteinExistence type="inferred from homology"/>
<dbReference type="NCBIfam" id="NF004846">
    <property type="entry name" value="PRK06197.1"/>
    <property type="match status" value="1"/>
</dbReference>
<dbReference type="Pfam" id="PF00106">
    <property type="entry name" value="adh_short"/>
    <property type="match status" value="1"/>
</dbReference>
<name>A0A917WT78_9BACI</name>
<dbReference type="Gene3D" id="3.40.50.720">
    <property type="entry name" value="NAD(P)-binding Rossmann-like Domain"/>
    <property type="match status" value="1"/>
</dbReference>
<dbReference type="InterPro" id="IPR002347">
    <property type="entry name" value="SDR_fam"/>
</dbReference>
<evidence type="ECO:0000256" key="1">
    <source>
        <dbReference type="ARBA" id="ARBA00023002"/>
    </source>
</evidence>
<dbReference type="GO" id="GO:0016491">
    <property type="term" value="F:oxidoreductase activity"/>
    <property type="evidence" value="ECO:0007669"/>
    <property type="project" value="UniProtKB-KW"/>
</dbReference>
<comment type="similarity">
    <text evidence="2">Belongs to the short-chain dehydrogenases/reductases (SDR) family.</text>
</comment>
<protein>
    <submittedName>
        <fullName evidence="3">Short-chain dehydrogenase</fullName>
    </submittedName>
</protein>
<reference evidence="3" key="2">
    <citation type="submission" date="2020-09" db="EMBL/GenBank/DDBJ databases">
        <authorList>
            <person name="Sun Q."/>
            <person name="Zhou Y."/>
        </authorList>
    </citation>
    <scope>NUCLEOTIDE SEQUENCE</scope>
    <source>
        <strain evidence="3">CGMCC 1.6333</strain>
    </source>
</reference>
<evidence type="ECO:0000313" key="3">
    <source>
        <dbReference type="EMBL" id="GGM29920.1"/>
    </source>
</evidence>
<dbReference type="OrthoDB" id="9809821at2"/>
<evidence type="ECO:0000256" key="2">
    <source>
        <dbReference type="RuleBase" id="RU000363"/>
    </source>
</evidence>
<keyword evidence="1" id="KW-0560">Oxidoreductase</keyword>
<gene>
    <name evidence="3" type="ORF">GCM10011351_15060</name>
</gene>
<dbReference type="PANTHER" id="PTHR43157:SF31">
    <property type="entry name" value="PHOSPHATIDYLINOSITOL-GLYCAN BIOSYNTHESIS CLASS F PROTEIN"/>
    <property type="match status" value="1"/>
</dbReference>
<dbReference type="AlphaFoldDB" id="A0A917WT78"/>
<accession>A0A917WT78</accession>
<dbReference type="RefSeq" id="WP_117154226.1">
    <property type="nucleotide sequence ID" value="NZ_BMLG01000006.1"/>
</dbReference>
<dbReference type="PRINTS" id="PR00080">
    <property type="entry name" value="SDRFAMILY"/>
</dbReference>
<reference evidence="3" key="1">
    <citation type="journal article" date="2014" name="Int. J. Syst. Evol. Microbiol.">
        <title>Complete genome sequence of Corynebacterium casei LMG S-19264T (=DSM 44701T), isolated from a smear-ripened cheese.</title>
        <authorList>
            <consortium name="US DOE Joint Genome Institute (JGI-PGF)"/>
            <person name="Walter F."/>
            <person name="Albersmeier A."/>
            <person name="Kalinowski J."/>
            <person name="Ruckert C."/>
        </authorList>
    </citation>
    <scope>NUCLEOTIDE SEQUENCE</scope>
    <source>
        <strain evidence="3">CGMCC 1.6333</strain>
    </source>
</reference>
<organism evidence="3 4">
    <name type="scientific">Paraliobacillus quinghaiensis</name>
    <dbReference type="NCBI Taxonomy" id="470815"/>
    <lineage>
        <taxon>Bacteria</taxon>
        <taxon>Bacillati</taxon>
        <taxon>Bacillota</taxon>
        <taxon>Bacilli</taxon>
        <taxon>Bacillales</taxon>
        <taxon>Bacillaceae</taxon>
        <taxon>Paraliobacillus</taxon>
    </lineage>
</organism>
<dbReference type="PANTHER" id="PTHR43157">
    <property type="entry name" value="PHOSPHATIDYLINOSITOL-GLYCAN BIOSYNTHESIS CLASS F PROTEIN-RELATED"/>
    <property type="match status" value="1"/>
</dbReference>
<dbReference type="InterPro" id="IPR036291">
    <property type="entry name" value="NAD(P)-bd_dom_sf"/>
</dbReference>
<comment type="caution">
    <text evidence="3">The sequence shown here is derived from an EMBL/GenBank/DDBJ whole genome shotgun (WGS) entry which is preliminary data.</text>
</comment>
<evidence type="ECO:0000313" key="4">
    <source>
        <dbReference type="Proteomes" id="UP000618460"/>
    </source>
</evidence>
<sequence length="281" mass="31133">MNKNSVVIITGANSGMGKATAIELAKTGAHIVMVCRNQTRGEAALKEVREKTGNEQVTLMLCDLGSQESIRSFCATFKEKYQRLDVLINNAGVILPGRHETTDGFELQFGVNHLGHFLLTNLLLDLMTSSTPARIIVVSSGAHKIGKIHFDDINLTKNYTLWRAYAQSKLANILFTYELARRLEGTGITVNCLHPGAVATSMGINRESGFGTFITRLLKPFFQTPEKGAETIVFLATSSDVSEVSGKYFYQKEEIRSSNRSHDEKLAKNLWIKSEEWTGIN</sequence>
<dbReference type="EMBL" id="BMLG01000006">
    <property type="protein sequence ID" value="GGM29920.1"/>
    <property type="molecule type" value="Genomic_DNA"/>
</dbReference>